<evidence type="ECO:0000313" key="2">
    <source>
        <dbReference type="Proteomes" id="UP000736335"/>
    </source>
</evidence>
<keyword evidence="2" id="KW-1185">Reference proteome</keyword>
<reference evidence="1" key="1">
    <citation type="journal article" date="2020" name="Nat. Commun.">
        <title>Large-scale genome sequencing of mycorrhizal fungi provides insights into the early evolution of symbiotic traits.</title>
        <authorList>
            <person name="Miyauchi S."/>
            <person name="Kiss E."/>
            <person name="Kuo A."/>
            <person name="Drula E."/>
            <person name="Kohler A."/>
            <person name="Sanchez-Garcia M."/>
            <person name="Morin E."/>
            <person name="Andreopoulos B."/>
            <person name="Barry K.W."/>
            <person name="Bonito G."/>
            <person name="Buee M."/>
            <person name="Carver A."/>
            <person name="Chen C."/>
            <person name="Cichocki N."/>
            <person name="Clum A."/>
            <person name="Culley D."/>
            <person name="Crous P.W."/>
            <person name="Fauchery L."/>
            <person name="Girlanda M."/>
            <person name="Hayes R.D."/>
            <person name="Keri Z."/>
            <person name="LaButti K."/>
            <person name="Lipzen A."/>
            <person name="Lombard V."/>
            <person name="Magnuson J."/>
            <person name="Maillard F."/>
            <person name="Murat C."/>
            <person name="Nolan M."/>
            <person name="Ohm R.A."/>
            <person name="Pangilinan J."/>
            <person name="Pereira M.F."/>
            <person name="Perotto S."/>
            <person name="Peter M."/>
            <person name="Pfister S."/>
            <person name="Riley R."/>
            <person name="Sitrit Y."/>
            <person name="Stielow J.B."/>
            <person name="Szollosi G."/>
            <person name="Zifcakova L."/>
            <person name="Stursova M."/>
            <person name="Spatafora J.W."/>
            <person name="Tedersoo L."/>
            <person name="Vaario L.M."/>
            <person name="Yamada A."/>
            <person name="Yan M."/>
            <person name="Wang P."/>
            <person name="Xu J."/>
            <person name="Bruns T."/>
            <person name="Baldrian P."/>
            <person name="Vilgalys R."/>
            <person name="Dunand C."/>
            <person name="Henrissat B."/>
            <person name="Grigoriev I.V."/>
            <person name="Hibbett D."/>
            <person name="Nagy L.G."/>
            <person name="Martin F.M."/>
        </authorList>
    </citation>
    <scope>NUCLEOTIDE SEQUENCE</scope>
    <source>
        <strain evidence="1">UH-Tt-Lm1</strain>
    </source>
</reference>
<dbReference type="EMBL" id="WIUZ02000003">
    <property type="protein sequence ID" value="KAF9789614.1"/>
    <property type="molecule type" value="Genomic_DNA"/>
</dbReference>
<dbReference type="Proteomes" id="UP000736335">
    <property type="component" value="Unassembled WGS sequence"/>
</dbReference>
<sequence>MERIIKQILKLHELVDFQMYTRVDADKCKTFSIPEIIFSPGVTDSDRFLDNIKHWNLILPQRSTQFWKIDSTPIVRKVLVLGSVNSILEVSIEAATPVTYASNQDTVFIQCNLKSSVVRSKGTNSNSFQSSNDLTEHLEKFPASGKQGNMVYYQIPCDFEDG</sequence>
<comment type="caution">
    <text evidence="1">The sequence shown here is derived from an EMBL/GenBank/DDBJ whole genome shotgun (WGS) entry which is preliminary data.</text>
</comment>
<evidence type="ECO:0000313" key="1">
    <source>
        <dbReference type="EMBL" id="KAF9789614.1"/>
    </source>
</evidence>
<dbReference type="AlphaFoldDB" id="A0A9P6LAL2"/>
<accession>A0A9P6LAL2</accession>
<reference evidence="1" key="2">
    <citation type="submission" date="2020-11" db="EMBL/GenBank/DDBJ databases">
        <authorList>
            <consortium name="DOE Joint Genome Institute"/>
            <person name="Kuo A."/>
            <person name="Miyauchi S."/>
            <person name="Kiss E."/>
            <person name="Drula E."/>
            <person name="Kohler A."/>
            <person name="Sanchez-Garcia M."/>
            <person name="Andreopoulos B."/>
            <person name="Barry K.W."/>
            <person name="Bonito G."/>
            <person name="Buee M."/>
            <person name="Carver A."/>
            <person name="Chen C."/>
            <person name="Cichocki N."/>
            <person name="Clum A."/>
            <person name="Culley D."/>
            <person name="Crous P.W."/>
            <person name="Fauchery L."/>
            <person name="Girlanda M."/>
            <person name="Hayes R."/>
            <person name="Keri Z."/>
            <person name="Labutti K."/>
            <person name="Lipzen A."/>
            <person name="Lombard V."/>
            <person name="Magnuson J."/>
            <person name="Maillard F."/>
            <person name="Morin E."/>
            <person name="Murat C."/>
            <person name="Nolan M."/>
            <person name="Ohm R."/>
            <person name="Pangilinan J."/>
            <person name="Pereira M."/>
            <person name="Perotto S."/>
            <person name="Peter M."/>
            <person name="Riley R."/>
            <person name="Sitrit Y."/>
            <person name="Stielow B."/>
            <person name="Szollosi G."/>
            <person name="Zifcakova L."/>
            <person name="Stursova M."/>
            <person name="Spatafora J.W."/>
            <person name="Tedersoo L."/>
            <person name="Vaario L.-M."/>
            <person name="Yamada A."/>
            <person name="Yan M."/>
            <person name="Wang P."/>
            <person name="Xu J."/>
            <person name="Bruns T."/>
            <person name="Baldrian P."/>
            <person name="Vilgalys R."/>
            <person name="Henrissat B."/>
            <person name="Grigoriev I.V."/>
            <person name="Hibbett D."/>
            <person name="Nagy L.G."/>
            <person name="Martin F.M."/>
        </authorList>
    </citation>
    <scope>NUCLEOTIDE SEQUENCE</scope>
    <source>
        <strain evidence="1">UH-Tt-Lm1</strain>
    </source>
</reference>
<organism evidence="1 2">
    <name type="scientific">Thelephora terrestris</name>
    <dbReference type="NCBI Taxonomy" id="56493"/>
    <lineage>
        <taxon>Eukaryota</taxon>
        <taxon>Fungi</taxon>
        <taxon>Dikarya</taxon>
        <taxon>Basidiomycota</taxon>
        <taxon>Agaricomycotina</taxon>
        <taxon>Agaricomycetes</taxon>
        <taxon>Thelephorales</taxon>
        <taxon>Thelephoraceae</taxon>
        <taxon>Thelephora</taxon>
    </lineage>
</organism>
<proteinExistence type="predicted"/>
<protein>
    <submittedName>
        <fullName evidence="1">Uncharacterized protein</fullName>
    </submittedName>
</protein>
<name>A0A9P6LAL2_9AGAM</name>
<gene>
    <name evidence="1" type="ORF">BJ322DRAFT_1105473</name>
</gene>